<dbReference type="NCBIfam" id="TIGR04183">
    <property type="entry name" value="Por_Secre_tail"/>
    <property type="match status" value="1"/>
</dbReference>
<dbReference type="InterPro" id="IPR026444">
    <property type="entry name" value="Secre_tail"/>
</dbReference>
<keyword evidence="4" id="KW-1185">Reference proteome</keyword>
<dbReference type="EMBL" id="PQVG01000011">
    <property type="protein sequence ID" value="POY36519.1"/>
    <property type="molecule type" value="Genomic_DNA"/>
</dbReference>
<evidence type="ECO:0000259" key="2">
    <source>
        <dbReference type="PROSITE" id="PS50268"/>
    </source>
</evidence>
<dbReference type="PROSITE" id="PS50268">
    <property type="entry name" value="CADHERIN_2"/>
    <property type="match status" value="1"/>
</dbReference>
<dbReference type="GO" id="GO:0016020">
    <property type="term" value="C:membrane"/>
    <property type="evidence" value="ECO:0007669"/>
    <property type="project" value="InterPro"/>
</dbReference>
<evidence type="ECO:0000256" key="1">
    <source>
        <dbReference type="ARBA" id="ARBA00022729"/>
    </source>
</evidence>
<proteinExistence type="predicted"/>
<dbReference type="Gene3D" id="2.60.40.60">
    <property type="entry name" value="Cadherins"/>
    <property type="match status" value="1"/>
</dbReference>
<dbReference type="AlphaFoldDB" id="A0A2S5A2I4"/>
<dbReference type="InterPro" id="IPR002126">
    <property type="entry name" value="Cadherin-like_dom"/>
</dbReference>
<feature type="non-terminal residue" evidence="3">
    <location>
        <position position="1"/>
    </location>
</feature>
<evidence type="ECO:0000313" key="3">
    <source>
        <dbReference type="EMBL" id="POY36519.1"/>
    </source>
</evidence>
<dbReference type="GO" id="GO:0007156">
    <property type="term" value="P:homophilic cell adhesion via plasma membrane adhesion molecules"/>
    <property type="evidence" value="ECO:0007669"/>
    <property type="project" value="InterPro"/>
</dbReference>
<dbReference type="InterPro" id="IPR015919">
    <property type="entry name" value="Cadherin-like_sf"/>
</dbReference>
<comment type="caution">
    <text evidence="3">The sequence shown here is derived from an EMBL/GenBank/DDBJ whole genome shotgun (WGS) entry which is preliminary data.</text>
</comment>
<sequence length="218" mass="23327">GNTFTYSLVAGTGSTDNAAFNISGSSLRITASPDFETKNSYSIRIRTTDQGGLSFEKAVTITVNDVCELVDTVTRSSGVLTADQPGATYQWIQCPATILIGENGQSFTPTAVGSYAVVVTIGTCSVISTCINVTTLGNPDFEQKSKFAIYPNPSKGTINIESDSNGDFQIINQLGQTVKMFNAKANVVNSINVETLTDGIYFVKDSNKNKSYKLIIKK</sequence>
<dbReference type="GO" id="GO:0005509">
    <property type="term" value="F:calcium ion binding"/>
    <property type="evidence" value="ECO:0007669"/>
    <property type="project" value="InterPro"/>
</dbReference>
<accession>A0A2S5A2I4</accession>
<dbReference type="SUPFAM" id="SSF49313">
    <property type="entry name" value="Cadherin-like"/>
    <property type="match status" value="1"/>
</dbReference>
<protein>
    <submittedName>
        <fullName evidence="3">Secretion protein</fullName>
    </submittedName>
</protein>
<reference evidence="3 4" key="1">
    <citation type="submission" date="2018-01" db="EMBL/GenBank/DDBJ databases">
        <authorList>
            <person name="Gaut B.S."/>
            <person name="Morton B.R."/>
            <person name="Clegg M.T."/>
            <person name="Duvall M.R."/>
        </authorList>
    </citation>
    <scope>NUCLEOTIDE SEQUENCE [LARGE SCALE GENOMIC DNA]</scope>
    <source>
        <strain evidence="3 4">HR-AY</strain>
    </source>
</reference>
<dbReference type="RefSeq" id="WP_133158901.1">
    <property type="nucleotide sequence ID" value="NZ_PQVG01000011.1"/>
</dbReference>
<gene>
    <name evidence="3" type="ORF">C3L50_15450</name>
</gene>
<dbReference type="OrthoDB" id="1391570at2"/>
<keyword evidence="1" id="KW-0732">Signal</keyword>
<dbReference type="Pfam" id="PF18962">
    <property type="entry name" value="Por_Secre_tail"/>
    <property type="match status" value="1"/>
</dbReference>
<dbReference type="CDD" id="cd11304">
    <property type="entry name" value="Cadherin_repeat"/>
    <property type="match status" value="1"/>
</dbReference>
<name>A0A2S5A2I4_9FLAO</name>
<feature type="domain" description="Cadherin" evidence="2">
    <location>
        <begin position="4"/>
        <end position="73"/>
    </location>
</feature>
<dbReference type="Proteomes" id="UP000237310">
    <property type="component" value="Unassembled WGS sequence"/>
</dbReference>
<organism evidence="3 4">
    <name type="scientific">Flavobacterium alvei</name>
    <dbReference type="NCBI Taxonomy" id="2080416"/>
    <lineage>
        <taxon>Bacteria</taxon>
        <taxon>Pseudomonadati</taxon>
        <taxon>Bacteroidota</taxon>
        <taxon>Flavobacteriia</taxon>
        <taxon>Flavobacteriales</taxon>
        <taxon>Flavobacteriaceae</taxon>
        <taxon>Flavobacterium</taxon>
    </lineage>
</organism>
<evidence type="ECO:0000313" key="4">
    <source>
        <dbReference type="Proteomes" id="UP000237310"/>
    </source>
</evidence>